<dbReference type="GO" id="GO:0003677">
    <property type="term" value="F:DNA binding"/>
    <property type="evidence" value="ECO:0007669"/>
    <property type="project" value="UniProtKB-KW"/>
</dbReference>
<protein>
    <submittedName>
        <fullName evidence="3">Putative two-component response regulator</fullName>
    </submittedName>
</protein>
<evidence type="ECO:0000259" key="2">
    <source>
        <dbReference type="PROSITE" id="PS51755"/>
    </source>
</evidence>
<dbReference type="InterPro" id="IPR016032">
    <property type="entry name" value="Sig_transdc_resp-reg_C-effctor"/>
</dbReference>
<dbReference type="AlphaFoldDB" id="A0A1W1BYQ5"/>
<evidence type="ECO:0000313" key="3">
    <source>
        <dbReference type="EMBL" id="SFV58614.1"/>
    </source>
</evidence>
<dbReference type="Gene3D" id="3.40.50.2300">
    <property type="match status" value="1"/>
</dbReference>
<dbReference type="GO" id="GO:0006355">
    <property type="term" value="P:regulation of DNA-templated transcription"/>
    <property type="evidence" value="ECO:0007669"/>
    <property type="project" value="InterPro"/>
</dbReference>
<dbReference type="SMART" id="SM00862">
    <property type="entry name" value="Trans_reg_C"/>
    <property type="match status" value="1"/>
</dbReference>
<dbReference type="Pfam" id="PF00486">
    <property type="entry name" value="Trans_reg_C"/>
    <property type="match status" value="1"/>
</dbReference>
<feature type="domain" description="OmpR/PhoB-type" evidence="2">
    <location>
        <begin position="119"/>
        <end position="217"/>
    </location>
</feature>
<sequence>MNNLKRNSLLMVGDEDTSFYFKKYFNDVLLVKDNGEALATYQKTHYPVVFLNDGVEIAKKIKASNRETIIAIISENISKNSLMEALFLRLSGCIEIPFEEHQVKHLLQHINSDLELLDTHMHRLKSGYTFDTRCQVLCDENYNEVKLTKKERRLITLLLQSKHQFVGVESLEHNIWEEESLEKDCGGRFKVLLNGIRKKLPKGSIINRYGMGYKLILG</sequence>
<dbReference type="InterPro" id="IPR011006">
    <property type="entry name" value="CheY-like_superfamily"/>
</dbReference>
<dbReference type="SUPFAM" id="SSF52172">
    <property type="entry name" value="CheY-like"/>
    <property type="match status" value="1"/>
</dbReference>
<dbReference type="GO" id="GO:0000160">
    <property type="term" value="P:phosphorelay signal transduction system"/>
    <property type="evidence" value="ECO:0007669"/>
    <property type="project" value="InterPro"/>
</dbReference>
<dbReference type="InterPro" id="IPR001867">
    <property type="entry name" value="OmpR/PhoB-type_DNA-bd"/>
</dbReference>
<keyword evidence="1" id="KW-0238">DNA-binding</keyword>
<evidence type="ECO:0000256" key="1">
    <source>
        <dbReference type="ARBA" id="ARBA00023125"/>
    </source>
</evidence>
<reference evidence="3" key="1">
    <citation type="submission" date="2016-10" db="EMBL/GenBank/DDBJ databases">
        <authorList>
            <person name="de Groot N.N."/>
        </authorList>
    </citation>
    <scope>NUCLEOTIDE SEQUENCE</scope>
</reference>
<dbReference type="SUPFAM" id="SSF46894">
    <property type="entry name" value="C-terminal effector domain of the bipartite response regulators"/>
    <property type="match status" value="1"/>
</dbReference>
<gene>
    <name evidence="3" type="ORF">MNB_SV-12-1908</name>
</gene>
<organism evidence="3">
    <name type="scientific">hydrothermal vent metagenome</name>
    <dbReference type="NCBI Taxonomy" id="652676"/>
    <lineage>
        <taxon>unclassified sequences</taxon>
        <taxon>metagenomes</taxon>
        <taxon>ecological metagenomes</taxon>
    </lineage>
</organism>
<accession>A0A1W1BYQ5</accession>
<name>A0A1W1BYQ5_9ZZZZ</name>
<proteinExistence type="predicted"/>
<dbReference type="PROSITE" id="PS51755">
    <property type="entry name" value="OMPR_PHOB"/>
    <property type="match status" value="1"/>
</dbReference>
<dbReference type="EMBL" id="FPHE01000085">
    <property type="protein sequence ID" value="SFV58614.1"/>
    <property type="molecule type" value="Genomic_DNA"/>
</dbReference>
<dbReference type="InterPro" id="IPR036388">
    <property type="entry name" value="WH-like_DNA-bd_sf"/>
</dbReference>
<dbReference type="Gene3D" id="1.10.10.10">
    <property type="entry name" value="Winged helix-like DNA-binding domain superfamily/Winged helix DNA-binding domain"/>
    <property type="match status" value="1"/>
</dbReference>